<comment type="caution">
    <text evidence="7">The sequence shown here is derived from an EMBL/GenBank/DDBJ whole genome shotgun (WGS) entry which is preliminary data.</text>
</comment>
<protein>
    <submittedName>
        <fullName evidence="7">TetR/AcrR family transcriptional regulator C-terminal domain-containing protein</fullName>
    </submittedName>
</protein>
<dbReference type="PROSITE" id="PS50977">
    <property type="entry name" value="HTH_TETR_2"/>
    <property type="match status" value="1"/>
</dbReference>
<dbReference type="SUPFAM" id="SSF48498">
    <property type="entry name" value="Tetracyclin repressor-like, C-terminal domain"/>
    <property type="match status" value="1"/>
</dbReference>
<name>A0ABU6C744_9ACTN</name>
<feature type="DNA-binding region" description="H-T-H motif" evidence="4">
    <location>
        <begin position="61"/>
        <end position="80"/>
    </location>
</feature>
<proteinExistence type="predicted"/>
<accession>A0ABU6C744</accession>
<dbReference type="PRINTS" id="PR00455">
    <property type="entry name" value="HTHTETR"/>
</dbReference>
<dbReference type="InterPro" id="IPR036271">
    <property type="entry name" value="Tet_transcr_reg_TetR-rel_C_sf"/>
</dbReference>
<dbReference type="InterPro" id="IPR009057">
    <property type="entry name" value="Homeodomain-like_sf"/>
</dbReference>
<keyword evidence="3" id="KW-0804">Transcription</keyword>
<evidence type="ECO:0000313" key="8">
    <source>
        <dbReference type="Proteomes" id="UP001352223"/>
    </source>
</evidence>
<evidence type="ECO:0000259" key="6">
    <source>
        <dbReference type="PROSITE" id="PS50977"/>
    </source>
</evidence>
<evidence type="ECO:0000256" key="3">
    <source>
        <dbReference type="ARBA" id="ARBA00023163"/>
    </source>
</evidence>
<dbReference type="Proteomes" id="UP001352223">
    <property type="component" value="Unassembled WGS sequence"/>
</dbReference>
<dbReference type="PROSITE" id="PS01081">
    <property type="entry name" value="HTH_TETR_1"/>
    <property type="match status" value="1"/>
</dbReference>
<dbReference type="Pfam" id="PF02909">
    <property type="entry name" value="TetR_C_1"/>
    <property type="match status" value="1"/>
</dbReference>
<evidence type="ECO:0000313" key="7">
    <source>
        <dbReference type="EMBL" id="MEB3960165.1"/>
    </source>
</evidence>
<sequence length="261" mass="28569">MAEQRNPKERKSPQEQENPGGQKNPGEQGRPEEPKKARLDKAYVADTALDLLNDVGLEGLTLRAIAKELNVQAPALYWHFKNKQALLDEMATVMFRRMTAAGSGVAGEAGIEAGEGIGYEPSGTWQEWLTQGNRQLRATLLRYRDGAKVFSGTRFTGTDHGAGLEANLRFLIDAGFTADQAAWASSTAYMYTLGFVTEEQGMRPYPPQEPPAIDVAERAERLAAYPLAAAAGGQLFAAYDERFEEGLRLIVSGIEARYGVR</sequence>
<feature type="domain" description="HTH tetR-type" evidence="6">
    <location>
        <begin position="38"/>
        <end position="98"/>
    </location>
</feature>
<feature type="region of interest" description="Disordered" evidence="5">
    <location>
        <begin position="1"/>
        <end position="36"/>
    </location>
</feature>
<dbReference type="EMBL" id="JAOZYB010000039">
    <property type="protein sequence ID" value="MEB3960165.1"/>
    <property type="molecule type" value="Genomic_DNA"/>
</dbReference>
<dbReference type="Gene3D" id="1.10.357.10">
    <property type="entry name" value="Tetracycline Repressor, domain 2"/>
    <property type="match status" value="1"/>
</dbReference>
<dbReference type="Gene3D" id="1.10.10.60">
    <property type="entry name" value="Homeodomain-like"/>
    <property type="match status" value="1"/>
</dbReference>
<dbReference type="InterPro" id="IPR023772">
    <property type="entry name" value="DNA-bd_HTH_TetR-type_CS"/>
</dbReference>
<evidence type="ECO:0000256" key="4">
    <source>
        <dbReference type="PROSITE-ProRule" id="PRU00335"/>
    </source>
</evidence>
<dbReference type="InterPro" id="IPR001647">
    <property type="entry name" value="HTH_TetR"/>
</dbReference>
<reference evidence="7 8" key="1">
    <citation type="submission" date="2022-10" db="EMBL/GenBank/DDBJ databases">
        <authorList>
            <person name="Xie J."/>
            <person name="Shen N."/>
        </authorList>
    </citation>
    <scope>NUCLEOTIDE SEQUENCE [LARGE SCALE GENOMIC DNA]</scope>
    <source>
        <strain evidence="7 8">DSM 41681</strain>
    </source>
</reference>
<feature type="compositionally biased region" description="Basic and acidic residues" evidence="5">
    <location>
        <begin position="1"/>
        <end position="14"/>
    </location>
</feature>
<dbReference type="PANTHER" id="PTHR30055">
    <property type="entry name" value="HTH-TYPE TRANSCRIPTIONAL REGULATOR RUTR"/>
    <property type="match status" value="1"/>
</dbReference>
<evidence type="ECO:0000256" key="5">
    <source>
        <dbReference type="SAM" id="MobiDB-lite"/>
    </source>
</evidence>
<keyword evidence="1" id="KW-0805">Transcription regulation</keyword>
<dbReference type="SUPFAM" id="SSF46689">
    <property type="entry name" value="Homeodomain-like"/>
    <property type="match status" value="1"/>
</dbReference>
<dbReference type="InterPro" id="IPR004111">
    <property type="entry name" value="Repressor_TetR_C"/>
</dbReference>
<gene>
    <name evidence="7" type="ORF">OKJ48_07865</name>
</gene>
<dbReference type="InterPro" id="IPR050109">
    <property type="entry name" value="HTH-type_TetR-like_transc_reg"/>
</dbReference>
<keyword evidence="2 4" id="KW-0238">DNA-binding</keyword>
<dbReference type="PANTHER" id="PTHR30055:SF151">
    <property type="entry name" value="TRANSCRIPTIONAL REGULATORY PROTEIN"/>
    <property type="match status" value="1"/>
</dbReference>
<keyword evidence="8" id="KW-1185">Reference proteome</keyword>
<evidence type="ECO:0000256" key="1">
    <source>
        <dbReference type="ARBA" id="ARBA00023015"/>
    </source>
</evidence>
<dbReference type="Pfam" id="PF00440">
    <property type="entry name" value="TetR_N"/>
    <property type="match status" value="1"/>
</dbReference>
<evidence type="ECO:0000256" key="2">
    <source>
        <dbReference type="ARBA" id="ARBA00023125"/>
    </source>
</evidence>
<organism evidence="7 8">
    <name type="scientific">Streptomyces kunmingensis</name>
    <dbReference type="NCBI Taxonomy" id="68225"/>
    <lineage>
        <taxon>Bacteria</taxon>
        <taxon>Bacillati</taxon>
        <taxon>Actinomycetota</taxon>
        <taxon>Actinomycetes</taxon>
        <taxon>Kitasatosporales</taxon>
        <taxon>Streptomycetaceae</taxon>
        <taxon>Streptomyces</taxon>
    </lineage>
</organism>